<evidence type="ECO:0000313" key="2">
    <source>
        <dbReference type="Proteomes" id="UP000178943"/>
    </source>
</evidence>
<protein>
    <submittedName>
        <fullName evidence="1">Uncharacterized protein</fullName>
    </submittedName>
</protein>
<gene>
    <name evidence="1" type="ORF">A2Y62_14930</name>
</gene>
<dbReference type="Proteomes" id="UP000178943">
    <property type="component" value="Unassembled WGS sequence"/>
</dbReference>
<name>A0A1F5V4P9_9BACT</name>
<dbReference type="AlphaFoldDB" id="A0A1F5V4P9"/>
<organism evidence="1 2">
    <name type="scientific">Candidatus Fischerbacteria bacterium RBG_13_37_8</name>
    <dbReference type="NCBI Taxonomy" id="1817863"/>
    <lineage>
        <taxon>Bacteria</taxon>
        <taxon>Candidatus Fischeribacteriota</taxon>
    </lineage>
</organism>
<accession>A0A1F5V4P9</accession>
<sequence length="544" mass="62943">MSRWEIRCAHCSQVFEAGKAVWCKCSYQFPTKICPYCLKCYCSNREAFIYFWENVPAGERRGAILVGTKKEISEWLKRVGLLDDDEVRDIMQESQALKAGFLKAAFKLGYFSKEEAEQIKRIMHYTPVHLIKGAEDSLQSREIWHEHSGIIIERVQFHNQQYYVVAFPFGSGQTGVHRMQERLKAMVIPVYVELRTWKMIAESVSSGDVEPQRVIEPAYSLKEWFERIIDEVIESGREELLVAPDAQFQDKSNIFFLHDRGWTLHSIAPFAYSSLVWSLTNIIPEEGKACKGNYYLKRGMIDGKVFLTLQPFHWISTYEESIGLQVLINLMRFQTGLVIVKAGIFAETLGRTLVAMAEMGKYSVGVNCNSIKGENTILFNLSSVKGSTFFKYICIIKKEQDLEEASRISASHFVIAIINEEMYVQQVVESNPRVVKVMIFWRFRKLCSRCRIKREEAYFKKKFLAVWERNPEGCQACGMRGVKGELLFFIEREQIDESTLRGLIESGEIDWRDVSHYNPRCIMEFTGINNMFMRTNNMVEKHGG</sequence>
<dbReference type="EMBL" id="MFGW01000250">
    <property type="protein sequence ID" value="OGF58385.1"/>
    <property type="molecule type" value="Genomic_DNA"/>
</dbReference>
<proteinExistence type="predicted"/>
<evidence type="ECO:0000313" key="1">
    <source>
        <dbReference type="EMBL" id="OGF58385.1"/>
    </source>
</evidence>
<comment type="caution">
    <text evidence="1">The sequence shown here is derived from an EMBL/GenBank/DDBJ whole genome shotgun (WGS) entry which is preliminary data.</text>
</comment>
<reference evidence="1 2" key="1">
    <citation type="journal article" date="2016" name="Nat. Commun.">
        <title>Thousands of microbial genomes shed light on interconnected biogeochemical processes in an aquifer system.</title>
        <authorList>
            <person name="Anantharaman K."/>
            <person name="Brown C.T."/>
            <person name="Hug L.A."/>
            <person name="Sharon I."/>
            <person name="Castelle C.J."/>
            <person name="Probst A.J."/>
            <person name="Thomas B.C."/>
            <person name="Singh A."/>
            <person name="Wilkins M.J."/>
            <person name="Karaoz U."/>
            <person name="Brodie E.L."/>
            <person name="Williams K.H."/>
            <person name="Hubbard S.S."/>
            <person name="Banfield J.F."/>
        </authorList>
    </citation>
    <scope>NUCLEOTIDE SEQUENCE [LARGE SCALE GENOMIC DNA]</scope>
</reference>